<evidence type="ECO:0000256" key="4">
    <source>
        <dbReference type="PROSITE-ProRule" id="PRU01024"/>
    </source>
</evidence>
<dbReference type="SUPFAM" id="SSF53335">
    <property type="entry name" value="S-adenosyl-L-methionine-dependent methyltransferases"/>
    <property type="match status" value="1"/>
</dbReference>
<dbReference type="GO" id="GO:0070475">
    <property type="term" value="P:rRNA base methylation"/>
    <property type="evidence" value="ECO:0007669"/>
    <property type="project" value="TreeGrafter"/>
</dbReference>
<dbReference type="InterPro" id="IPR010280">
    <property type="entry name" value="U5_MeTrfase_fam"/>
</dbReference>
<evidence type="ECO:0000313" key="7">
    <source>
        <dbReference type="Proteomes" id="UP000460257"/>
    </source>
</evidence>
<evidence type="ECO:0000256" key="5">
    <source>
        <dbReference type="PROSITE-ProRule" id="PRU10015"/>
    </source>
</evidence>
<feature type="binding site" evidence="4">
    <location>
        <position position="209"/>
    </location>
    <ligand>
        <name>S-adenosyl-L-methionine</name>
        <dbReference type="ChEBI" id="CHEBI:59789"/>
    </ligand>
</feature>
<proteinExistence type="inferred from homology"/>
<dbReference type="AlphaFoldDB" id="A0A6N7IYN8"/>
<organism evidence="6 7">
    <name type="scientific">Candidatus Weimeria bifida</name>
    <dbReference type="NCBI Taxonomy" id="2599074"/>
    <lineage>
        <taxon>Bacteria</taxon>
        <taxon>Bacillati</taxon>
        <taxon>Bacillota</taxon>
        <taxon>Clostridia</taxon>
        <taxon>Lachnospirales</taxon>
        <taxon>Lachnospiraceae</taxon>
        <taxon>Candidatus Weimeria</taxon>
    </lineage>
</organism>
<dbReference type="GO" id="GO:0070041">
    <property type="term" value="F:rRNA (uridine-C5-)-methyltransferase activity"/>
    <property type="evidence" value="ECO:0007669"/>
    <property type="project" value="TreeGrafter"/>
</dbReference>
<dbReference type="Gene3D" id="2.40.50.1070">
    <property type="match status" value="1"/>
</dbReference>
<dbReference type="CDD" id="cd02440">
    <property type="entry name" value="AdoMet_MTases"/>
    <property type="match status" value="1"/>
</dbReference>
<dbReference type="Proteomes" id="UP000460257">
    <property type="component" value="Unassembled WGS sequence"/>
</dbReference>
<dbReference type="FunFam" id="3.40.50.150:FF:000009">
    <property type="entry name" value="23S rRNA (Uracil(1939)-C(5))-methyltransferase RlmD"/>
    <property type="match status" value="1"/>
</dbReference>
<dbReference type="NCBIfam" id="TIGR00479">
    <property type="entry name" value="rumA"/>
    <property type="match status" value="1"/>
</dbReference>
<evidence type="ECO:0000256" key="3">
    <source>
        <dbReference type="ARBA" id="ARBA00022691"/>
    </source>
</evidence>
<feature type="binding site" evidence="4">
    <location>
        <position position="304"/>
    </location>
    <ligand>
        <name>S-adenosyl-L-methionine</name>
        <dbReference type="ChEBI" id="CHEBI:59789"/>
    </ligand>
</feature>
<feature type="active site" description="Nucleophile" evidence="4">
    <location>
        <position position="331"/>
    </location>
</feature>
<evidence type="ECO:0000256" key="1">
    <source>
        <dbReference type="ARBA" id="ARBA00022603"/>
    </source>
</evidence>
<reference evidence="6" key="1">
    <citation type="journal article" date="2020" name="Appl. Environ. Microbiol.">
        <title>Medium-Chain Fatty Acid Synthesis by 'Candidatus Weimeria bifida' gen. nov., sp. nov., and 'Candidatus Pseudoramibacter fermentans' sp. nov.</title>
        <authorList>
            <person name="Scarborough M.J."/>
            <person name="Myers K.S."/>
            <person name="Donohue T.J."/>
            <person name="Noguera D.R."/>
        </authorList>
    </citation>
    <scope>NUCLEOTIDE SEQUENCE</scope>
    <source>
        <strain evidence="6">LCO1.1</strain>
    </source>
</reference>
<feature type="binding site" evidence="4">
    <location>
        <position position="238"/>
    </location>
    <ligand>
        <name>S-adenosyl-L-methionine</name>
        <dbReference type="ChEBI" id="CHEBI:59789"/>
    </ligand>
</feature>
<feature type="active site" evidence="5">
    <location>
        <position position="331"/>
    </location>
</feature>
<dbReference type="PROSITE" id="PS01230">
    <property type="entry name" value="TRMA_1"/>
    <property type="match status" value="1"/>
</dbReference>
<keyword evidence="7" id="KW-1185">Reference proteome</keyword>
<dbReference type="PANTHER" id="PTHR11061:SF30">
    <property type="entry name" value="TRNA (URACIL(54)-C(5))-METHYLTRANSFERASE"/>
    <property type="match status" value="1"/>
</dbReference>
<keyword evidence="1 4" id="KW-0489">Methyltransferase</keyword>
<dbReference type="EC" id="2.1.1.190" evidence="6"/>
<feature type="binding site" evidence="4">
    <location>
        <position position="259"/>
    </location>
    <ligand>
        <name>S-adenosyl-L-methionine</name>
        <dbReference type="ChEBI" id="CHEBI:59789"/>
    </ligand>
</feature>
<dbReference type="EMBL" id="VOGC01000006">
    <property type="protein sequence ID" value="MQN01372.1"/>
    <property type="molecule type" value="Genomic_DNA"/>
</dbReference>
<name>A0A6N7IYN8_9FIRM</name>
<dbReference type="InterPro" id="IPR030390">
    <property type="entry name" value="MeTrfase_TrmA_AS"/>
</dbReference>
<dbReference type="PANTHER" id="PTHR11061">
    <property type="entry name" value="RNA M5U METHYLTRANSFERASE"/>
    <property type="match status" value="1"/>
</dbReference>
<gene>
    <name evidence="6" type="primary">rlmD</name>
    <name evidence="6" type="ORF">FRC54_05510</name>
</gene>
<keyword evidence="2 4" id="KW-0808">Transferase</keyword>
<evidence type="ECO:0000256" key="2">
    <source>
        <dbReference type="ARBA" id="ARBA00022679"/>
    </source>
</evidence>
<dbReference type="FunFam" id="2.40.50.1070:FF:000003">
    <property type="entry name" value="23S rRNA (Uracil-5-)-methyltransferase RumA"/>
    <property type="match status" value="1"/>
</dbReference>
<dbReference type="Gene3D" id="3.40.50.150">
    <property type="entry name" value="Vaccinia Virus protein VP39"/>
    <property type="match status" value="1"/>
</dbReference>
<keyword evidence="3 4" id="KW-0949">S-adenosyl-L-methionine</keyword>
<dbReference type="InterPro" id="IPR029063">
    <property type="entry name" value="SAM-dependent_MTases_sf"/>
</dbReference>
<dbReference type="PROSITE" id="PS51687">
    <property type="entry name" value="SAM_MT_RNA_M5U"/>
    <property type="match status" value="1"/>
</dbReference>
<protein>
    <submittedName>
        <fullName evidence="6">23S rRNA (Uracil(1939)-C(5))-methyltransferase RlmD</fullName>
        <ecNumber evidence="6">2.1.1.190</ecNumber>
    </submittedName>
</protein>
<evidence type="ECO:0000313" key="6">
    <source>
        <dbReference type="EMBL" id="MQN01372.1"/>
    </source>
</evidence>
<sequence>MKCRYEKICGSCDQINMEYQATLDLKQKRMENLFGKDVLPIIGMNFPYYYRYKVTESLAFDFNRKKIICGKYRKGSHEVVETDGCLIESKDCQKLAHFITGLLPKLKIKVYDEDTQTGSLRYIFMRQSFSNGDIMLVLVSADSFIPGKKHLIEEITSHFPHVKSIWLDINKRTDSLVLTDDLTLLYGEKYLTDKVMGKTFRLSPLAFYQVNPQQMKKLYQTAVSFADLGGSEKIIDAYCGIGTIGICASDKASSVLGIENNPAAADDAVANARLNGIKKARYICGDAAEIFYEKNLSADVVFMDPPRAGAGREFLKSLNRLYPEKIVYISCNPDTLARDIEILKRRYKVDKIQPVDMFPFASEHVETVALLKRASFSK</sequence>
<comment type="similarity">
    <text evidence="4">Belongs to the class I-like SAM-binding methyltransferase superfamily. RNA M5U methyltransferase family.</text>
</comment>
<dbReference type="Pfam" id="PF05958">
    <property type="entry name" value="tRNA_U5-meth_tr"/>
    <property type="match status" value="1"/>
</dbReference>
<accession>A0A6N7IYN8</accession>
<comment type="caution">
    <text evidence="6">The sequence shown here is derived from an EMBL/GenBank/DDBJ whole genome shotgun (WGS) entry which is preliminary data.</text>
</comment>